<gene>
    <name evidence="8" type="ORF">QF025_004494</name>
</gene>
<dbReference type="GO" id="GO:0004725">
    <property type="term" value="F:protein tyrosine phosphatase activity"/>
    <property type="evidence" value="ECO:0007669"/>
    <property type="project" value="UniProtKB-EC"/>
</dbReference>
<feature type="active site" description="Proton donor" evidence="6">
    <location>
        <position position="114"/>
    </location>
</feature>
<dbReference type="SMART" id="SM00226">
    <property type="entry name" value="LMWPc"/>
    <property type="match status" value="1"/>
</dbReference>
<reference evidence="8 9" key="1">
    <citation type="submission" date="2023-08" db="EMBL/GenBank/DDBJ databases">
        <title>Genome sequencing of plant associated microbes to promote plant fitness in Sorghum bicolor and Oryza sativa.</title>
        <authorList>
            <person name="Coleman-Derr D."/>
        </authorList>
    </citation>
    <scope>NUCLEOTIDE SEQUENCE [LARGE SCALE GENOMIC DNA]</scope>
    <source>
        <strain evidence="8 9">SLBN-33</strain>
    </source>
</reference>
<evidence type="ECO:0000256" key="4">
    <source>
        <dbReference type="ARBA" id="ARBA00022912"/>
    </source>
</evidence>
<dbReference type="Pfam" id="PF01451">
    <property type="entry name" value="LMWPc"/>
    <property type="match status" value="1"/>
</dbReference>
<proteinExistence type="inferred from homology"/>
<dbReference type="PANTHER" id="PTHR11717:SF31">
    <property type="entry name" value="LOW MOLECULAR WEIGHT PROTEIN-TYROSINE-PHOSPHATASE ETP-RELATED"/>
    <property type="match status" value="1"/>
</dbReference>
<dbReference type="InterPro" id="IPR017867">
    <property type="entry name" value="Tyr_phospatase_low_mol_wt"/>
</dbReference>
<keyword evidence="3" id="KW-0378">Hydrolase</keyword>
<dbReference type="InterPro" id="IPR036196">
    <property type="entry name" value="Ptyr_pPase_sf"/>
</dbReference>
<dbReference type="EC" id="3.1.3.48" evidence="2"/>
<evidence type="ECO:0000256" key="6">
    <source>
        <dbReference type="PIRSR" id="PIRSR617867-1"/>
    </source>
</evidence>
<feature type="active site" evidence="6">
    <location>
        <position position="15"/>
    </location>
</feature>
<comment type="similarity">
    <text evidence="1">Belongs to the low molecular weight phosphotyrosine protein phosphatase family.</text>
</comment>
<evidence type="ECO:0000313" key="9">
    <source>
        <dbReference type="Proteomes" id="UP001245184"/>
    </source>
</evidence>
<dbReference type="EMBL" id="JAVIZN010000002">
    <property type="protein sequence ID" value="MDR6205774.1"/>
    <property type="molecule type" value="Genomic_DNA"/>
</dbReference>
<accession>A0ABD5CKB7</accession>
<keyword evidence="4" id="KW-0904">Protein phosphatase</keyword>
<evidence type="ECO:0000256" key="1">
    <source>
        <dbReference type="ARBA" id="ARBA00011063"/>
    </source>
</evidence>
<dbReference type="Gene3D" id="3.40.50.2300">
    <property type="match status" value="1"/>
</dbReference>
<protein>
    <recommendedName>
        <fullName evidence="2">protein-tyrosine-phosphatase</fullName>
        <ecNumber evidence="2">3.1.3.48</ecNumber>
    </recommendedName>
</protein>
<organism evidence="8 9">
    <name type="scientific">Paraburkholderia graminis</name>
    <dbReference type="NCBI Taxonomy" id="60548"/>
    <lineage>
        <taxon>Bacteria</taxon>
        <taxon>Pseudomonadati</taxon>
        <taxon>Pseudomonadota</taxon>
        <taxon>Betaproteobacteria</taxon>
        <taxon>Burkholderiales</taxon>
        <taxon>Burkholderiaceae</taxon>
        <taxon>Paraburkholderia</taxon>
    </lineage>
</organism>
<comment type="caution">
    <text evidence="8">The sequence shown here is derived from an EMBL/GenBank/DDBJ whole genome shotgun (WGS) entry which is preliminary data.</text>
</comment>
<dbReference type="InterPro" id="IPR023485">
    <property type="entry name" value="Ptyr_pPase"/>
</dbReference>
<feature type="domain" description="Phosphotyrosine protein phosphatase I" evidence="7">
    <location>
        <begin position="3"/>
        <end position="140"/>
    </location>
</feature>
<sequence>MISNVLTVCQGNVCRSPMAAALLQQKIEGVYVHSCGLAAMVGQPAASNAVAVLSEVGVDMREHRARQLTWQLASRADLILTMTARQKQTIESLFPVMCGRIFPVRGFDHMDIDDPMGLSLSAFRQCRESLTVGIDYWVERLGKFNVRSADRHRDDAAHVKGVAQ</sequence>
<feature type="active site" description="Nucleophile" evidence="6">
    <location>
        <position position="9"/>
    </location>
</feature>
<dbReference type="PANTHER" id="PTHR11717">
    <property type="entry name" value="LOW MOLECULAR WEIGHT PROTEIN TYROSINE PHOSPHATASE"/>
    <property type="match status" value="1"/>
</dbReference>
<dbReference type="InterPro" id="IPR050438">
    <property type="entry name" value="LMW_PTPase"/>
</dbReference>
<evidence type="ECO:0000256" key="3">
    <source>
        <dbReference type="ARBA" id="ARBA00022801"/>
    </source>
</evidence>
<dbReference type="Proteomes" id="UP001245184">
    <property type="component" value="Unassembled WGS sequence"/>
</dbReference>
<evidence type="ECO:0000256" key="5">
    <source>
        <dbReference type="ARBA" id="ARBA00051722"/>
    </source>
</evidence>
<name>A0ABD5CKB7_9BURK</name>
<evidence type="ECO:0000259" key="7">
    <source>
        <dbReference type="SMART" id="SM00226"/>
    </source>
</evidence>
<comment type="catalytic activity">
    <reaction evidence="5">
        <text>O-phospho-L-tyrosyl-[protein] + H2O = L-tyrosyl-[protein] + phosphate</text>
        <dbReference type="Rhea" id="RHEA:10684"/>
        <dbReference type="Rhea" id="RHEA-COMP:10136"/>
        <dbReference type="Rhea" id="RHEA-COMP:20101"/>
        <dbReference type="ChEBI" id="CHEBI:15377"/>
        <dbReference type="ChEBI" id="CHEBI:43474"/>
        <dbReference type="ChEBI" id="CHEBI:46858"/>
        <dbReference type="ChEBI" id="CHEBI:61978"/>
        <dbReference type="EC" id="3.1.3.48"/>
    </reaction>
</comment>
<evidence type="ECO:0000313" key="8">
    <source>
        <dbReference type="EMBL" id="MDR6205774.1"/>
    </source>
</evidence>
<evidence type="ECO:0000256" key="2">
    <source>
        <dbReference type="ARBA" id="ARBA00013064"/>
    </source>
</evidence>
<dbReference type="RefSeq" id="WP_307258728.1">
    <property type="nucleotide sequence ID" value="NZ_ATXV01000001.1"/>
</dbReference>
<dbReference type="SUPFAM" id="SSF52788">
    <property type="entry name" value="Phosphotyrosine protein phosphatases I"/>
    <property type="match status" value="1"/>
</dbReference>
<dbReference type="AlphaFoldDB" id="A0ABD5CKB7"/>
<dbReference type="PRINTS" id="PR00719">
    <property type="entry name" value="LMWPTPASE"/>
</dbReference>